<evidence type="ECO:0000256" key="1">
    <source>
        <dbReference type="ARBA" id="ARBA00022729"/>
    </source>
</evidence>
<accession>A0A501WPC7</accession>
<dbReference type="Pfam" id="PF25994">
    <property type="entry name" value="HH_AprE"/>
    <property type="match status" value="1"/>
</dbReference>
<dbReference type="Gene3D" id="3.30.1950.10">
    <property type="entry name" value="wza like domain"/>
    <property type="match status" value="1"/>
</dbReference>
<comment type="caution">
    <text evidence="6">The sequence shown here is derived from an EMBL/GenBank/DDBJ whole genome shotgun (WGS) entry which is preliminary data.</text>
</comment>
<organism evidence="6 7">
    <name type="scientific">Amaricoccus solimangrovi</name>
    <dbReference type="NCBI Taxonomy" id="2589815"/>
    <lineage>
        <taxon>Bacteria</taxon>
        <taxon>Pseudomonadati</taxon>
        <taxon>Pseudomonadota</taxon>
        <taxon>Alphaproteobacteria</taxon>
        <taxon>Rhodobacterales</taxon>
        <taxon>Paracoccaceae</taxon>
        <taxon>Amaricoccus</taxon>
    </lineage>
</organism>
<sequence>MSDTTARPGPDPREGKGRDGRRLGRGNAVIREKAQGPRSRTVRAEQAGARGARAKLAAGLLLAGLAATGPGGARAADYPLRPGDVLEVAVLGAPEIARSVPVEADGTAWFPAIGAVEAAGSSLGALRQRVTEAYVGMVPAGSAPDGQPRFITANEVYVGVREYRPVYVSGDVVAATTVPFRPGLTARRALAQAGTGTARPRDTAGAAEQLRAAAVELGRVNARVWSLKRLLGTDQPGDYRAILVDDSPTLREIAESARAMVDARERERAREKTRLDEAIARAKGRIAALLAQKTSEEEGRALDDETVAEVRRLFERGSPLAPAARLAEVRRAALASASRVLEIDVALENTRSELAGLEAQAADLESGASSETWSALADALAEAQEKAARLAAARAPAGLVGDDYVVAILRDGAELGAEAGSDPELFPGDVIEARRIGGNGASAALGQ</sequence>
<dbReference type="OrthoDB" id="197007at2"/>
<feature type="compositionally biased region" description="Basic and acidic residues" evidence="3">
    <location>
        <begin position="10"/>
        <end position="22"/>
    </location>
</feature>
<keyword evidence="1" id="KW-0732">Signal</keyword>
<feature type="domain" description="AprE-like long alpha-helical hairpin" evidence="5">
    <location>
        <begin position="247"/>
        <end position="394"/>
    </location>
</feature>
<reference evidence="6 7" key="1">
    <citation type="submission" date="2019-06" db="EMBL/GenBank/DDBJ databases">
        <title>A novel bacterium of genus Amaricoccus, isolated from marine sediment.</title>
        <authorList>
            <person name="Huang H."/>
            <person name="Mo K."/>
            <person name="Hu Y."/>
        </authorList>
    </citation>
    <scope>NUCLEOTIDE SEQUENCE [LARGE SCALE GENOMIC DNA]</scope>
    <source>
        <strain evidence="6 7">HB172011</strain>
    </source>
</reference>
<protein>
    <recommendedName>
        <fullName evidence="8">Soluble ligand binding domain-containing protein</fullName>
    </recommendedName>
</protein>
<evidence type="ECO:0000256" key="3">
    <source>
        <dbReference type="SAM" id="MobiDB-lite"/>
    </source>
</evidence>
<feature type="domain" description="Polysaccharide export protein N-terminal" evidence="4">
    <location>
        <begin position="75"/>
        <end position="135"/>
    </location>
</feature>
<evidence type="ECO:0000259" key="5">
    <source>
        <dbReference type="Pfam" id="PF25994"/>
    </source>
</evidence>
<evidence type="ECO:0008006" key="8">
    <source>
        <dbReference type="Google" id="ProtNLM"/>
    </source>
</evidence>
<evidence type="ECO:0000259" key="4">
    <source>
        <dbReference type="Pfam" id="PF02563"/>
    </source>
</evidence>
<dbReference type="Proteomes" id="UP000319255">
    <property type="component" value="Unassembled WGS sequence"/>
</dbReference>
<feature type="coiled-coil region" evidence="2">
    <location>
        <begin position="261"/>
        <end position="292"/>
    </location>
</feature>
<dbReference type="PANTHER" id="PTHR33619:SF3">
    <property type="entry name" value="POLYSACCHARIDE EXPORT PROTEIN GFCE-RELATED"/>
    <property type="match status" value="1"/>
</dbReference>
<dbReference type="Gene3D" id="3.10.560.10">
    <property type="entry name" value="Outer membrane lipoprotein wza domain like"/>
    <property type="match status" value="2"/>
</dbReference>
<proteinExistence type="predicted"/>
<evidence type="ECO:0000313" key="7">
    <source>
        <dbReference type="Proteomes" id="UP000319255"/>
    </source>
</evidence>
<dbReference type="PANTHER" id="PTHR33619">
    <property type="entry name" value="POLYSACCHARIDE EXPORT PROTEIN GFCE-RELATED"/>
    <property type="match status" value="1"/>
</dbReference>
<dbReference type="EMBL" id="VFRP01000017">
    <property type="protein sequence ID" value="TPE49147.1"/>
    <property type="molecule type" value="Genomic_DNA"/>
</dbReference>
<gene>
    <name evidence="6" type="ORF">FJM51_15870</name>
</gene>
<keyword evidence="2" id="KW-0175">Coiled coil</keyword>
<dbReference type="GO" id="GO:0015159">
    <property type="term" value="F:polysaccharide transmembrane transporter activity"/>
    <property type="evidence" value="ECO:0007669"/>
    <property type="project" value="InterPro"/>
</dbReference>
<dbReference type="InterPro" id="IPR058781">
    <property type="entry name" value="HH_AprE-like"/>
</dbReference>
<dbReference type="AlphaFoldDB" id="A0A501WPC7"/>
<name>A0A501WPC7_9RHOB</name>
<evidence type="ECO:0000313" key="6">
    <source>
        <dbReference type="EMBL" id="TPE49147.1"/>
    </source>
</evidence>
<feature type="region of interest" description="Disordered" evidence="3">
    <location>
        <begin position="1"/>
        <end position="49"/>
    </location>
</feature>
<dbReference type="InterPro" id="IPR049712">
    <property type="entry name" value="Poly_export"/>
</dbReference>
<keyword evidence="7" id="KW-1185">Reference proteome</keyword>
<evidence type="ECO:0000256" key="2">
    <source>
        <dbReference type="SAM" id="Coils"/>
    </source>
</evidence>
<dbReference type="InterPro" id="IPR003715">
    <property type="entry name" value="Poly_export_N"/>
</dbReference>
<dbReference type="Pfam" id="PF02563">
    <property type="entry name" value="Poly_export"/>
    <property type="match status" value="1"/>
</dbReference>